<feature type="compositionally biased region" description="Acidic residues" evidence="13">
    <location>
        <begin position="180"/>
        <end position="191"/>
    </location>
</feature>
<feature type="region of interest" description="Disordered" evidence="13">
    <location>
        <begin position="167"/>
        <end position="195"/>
    </location>
</feature>
<evidence type="ECO:0000256" key="12">
    <source>
        <dbReference type="PROSITE-ProRule" id="PRU00169"/>
    </source>
</evidence>
<evidence type="ECO:0000259" key="14">
    <source>
        <dbReference type="PROSITE" id="PS50110"/>
    </source>
</evidence>
<feature type="modified residue" description="4-aspartylphosphate" evidence="12">
    <location>
        <position position="63"/>
    </location>
</feature>
<evidence type="ECO:0000256" key="4">
    <source>
        <dbReference type="ARBA" id="ARBA00022864"/>
    </source>
</evidence>
<dbReference type="InterPro" id="IPR001789">
    <property type="entry name" value="Sig_transdc_resp-reg_receiver"/>
</dbReference>
<dbReference type="GO" id="GO:0005634">
    <property type="term" value="C:nucleus"/>
    <property type="evidence" value="ECO:0007669"/>
    <property type="project" value="UniProtKB-SubCell"/>
</dbReference>
<dbReference type="Pfam" id="PF00249">
    <property type="entry name" value="Myb_DNA-binding"/>
    <property type="match status" value="1"/>
</dbReference>
<dbReference type="Proteomes" id="UP001279734">
    <property type="component" value="Unassembled WGS sequence"/>
</dbReference>
<dbReference type="AlphaFoldDB" id="A0AAD3TCJ0"/>
<dbReference type="PROSITE" id="PS50110">
    <property type="entry name" value="RESPONSE_REGULATORY"/>
    <property type="match status" value="1"/>
</dbReference>
<gene>
    <name evidence="16" type="ORF">Nepgr_028114</name>
</gene>
<dbReference type="GO" id="GO:0003700">
    <property type="term" value="F:DNA-binding transcription factor activity"/>
    <property type="evidence" value="ECO:0007669"/>
    <property type="project" value="UniProtKB-UniRule"/>
</dbReference>
<organism evidence="16 17">
    <name type="scientific">Nepenthes gracilis</name>
    <name type="common">Slender pitcher plant</name>
    <dbReference type="NCBI Taxonomy" id="150966"/>
    <lineage>
        <taxon>Eukaryota</taxon>
        <taxon>Viridiplantae</taxon>
        <taxon>Streptophyta</taxon>
        <taxon>Embryophyta</taxon>
        <taxon>Tracheophyta</taxon>
        <taxon>Spermatophyta</taxon>
        <taxon>Magnoliopsida</taxon>
        <taxon>eudicotyledons</taxon>
        <taxon>Gunneridae</taxon>
        <taxon>Pentapetalae</taxon>
        <taxon>Caryophyllales</taxon>
        <taxon>Nepenthaceae</taxon>
        <taxon>Nepenthes</taxon>
    </lineage>
</organism>
<dbReference type="PANTHER" id="PTHR43874">
    <property type="entry name" value="TWO-COMPONENT RESPONSE REGULATOR"/>
    <property type="match status" value="1"/>
</dbReference>
<evidence type="ECO:0000259" key="15">
    <source>
        <dbReference type="PROSITE" id="PS51294"/>
    </source>
</evidence>
<evidence type="ECO:0000313" key="17">
    <source>
        <dbReference type="Proteomes" id="UP001279734"/>
    </source>
</evidence>
<dbReference type="PANTHER" id="PTHR43874:SF123">
    <property type="entry name" value="TWO-COMPONENT RESPONSE REGULATOR ARR14"/>
    <property type="match status" value="1"/>
</dbReference>
<keyword evidence="7 11" id="KW-0238">DNA-binding</keyword>
<dbReference type="InterPro" id="IPR017053">
    <property type="entry name" value="Response_reg_B-typ_pln"/>
</dbReference>
<dbReference type="InterPro" id="IPR017930">
    <property type="entry name" value="Myb_dom"/>
</dbReference>
<dbReference type="InterPro" id="IPR001005">
    <property type="entry name" value="SANT/Myb"/>
</dbReference>
<keyword evidence="10 11" id="KW-0539">Nucleus</keyword>
<evidence type="ECO:0000256" key="13">
    <source>
        <dbReference type="SAM" id="MobiDB-lite"/>
    </source>
</evidence>
<dbReference type="SMART" id="SM00448">
    <property type="entry name" value="REC"/>
    <property type="match status" value="1"/>
</dbReference>
<evidence type="ECO:0000256" key="11">
    <source>
        <dbReference type="PIRNR" id="PIRNR036392"/>
    </source>
</evidence>
<comment type="subcellular location">
    <subcellularLocation>
        <location evidence="1 11">Nucleus</location>
    </subcellularLocation>
</comment>
<dbReference type="SUPFAM" id="SSF52172">
    <property type="entry name" value="CheY-like"/>
    <property type="match status" value="1"/>
</dbReference>
<dbReference type="CDD" id="cd17584">
    <property type="entry name" value="REC_typeB_ARR-like"/>
    <property type="match status" value="1"/>
</dbReference>
<evidence type="ECO:0000256" key="3">
    <source>
        <dbReference type="ARBA" id="ARBA00022553"/>
    </source>
</evidence>
<feature type="domain" description="HTH myb-type" evidence="15">
    <location>
        <begin position="194"/>
        <end position="253"/>
    </location>
</feature>
<evidence type="ECO:0000256" key="5">
    <source>
        <dbReference type="ARBA" id="ARBA00023012"/>
    </source>
</evidence>
<keyword evidence="4" id="KW-0932">Cytokinin signaling pathway</keyword>
<dbReference type="InterPro" id="IPR006447">
    <property type="entry name" value="Myb_dom_plants"/>
</dbReference>
<comment type="function">
    <text evidence="11">Transcriptional activator that binds specific DNA sequence.</text>
</comment>
<dbReference type="Pfam" id="PF00072">
    <property type="entry name" value="Response_reg"/>
    <property type="match status" value="1"/>
</dbReference>
<evidence type="ECO:0000256" key="10">
    <source>
        <dbReference type="ARBA" id="ARBA00023242"/>
    </source>
</evidence>
<dbReference type="FunFam" id="3.40.50.2300:FF:000408">
    <property type="entry name" value="Two-component response regulator"/>
    <property type="match status" value="1"/>
</dbReference>
<comment type="similarity">
    <text evidence="2">Belongs to the ARR family. Type-B subfamily.</text>
</comment>
<dbReference type="EMBL" id="BSYO01000030">
    <property type="protein sequence ID" value="GMH26271.1"/>
    <property type="molecule type" value="Genomic_DNA"/>
</dbReference>
<evidence type="ECO:0000256" key="9">
    <source>
        <dbReference type="ARBA" id="ARBA00023163"/>
    </source>
</evidence>
<sequence length="562" mass="61359">MALSDQFPVGLRVLVVDDDTTCLKILEQMLRRCLYSVTLCSKATVALNLLRERRGCFDVVLSDVHMPDMDGYKLLEHVGLEMDLPVIMISGDGRTSTVMRGIKQGACDYLIKPIRLEELKNIWQHVVRKRWNECKEREHSDSLKDTDRHRQGYDDCDYASSVNDGAEGTLKAHKKKIGPMEDDNGELENDDSSTSKKPRLVWSVELHQQFVSAVNQLGLDKAVPKRILEVMNVPGLTRENVASHLQKFRLYLKRLSCVAQQQVGVPHLFCGPLEQNMKFASLGTFDVQSPTSGQIPSQALAALHAELFKQSTGNLSSSLMDQPALVPSSLQRFTCFPIEQGAPFVEPLVKCQFYTSKPFSQSSMYSGDALSFGVWPTNSLGTAVSSGSLEGVGTQNTDLFVDVSRQQQLQQQPLLPETSQSSIVQPSCLLACSQPSRNFQGDGGVGFVNHDSSFSQSSFIDYSMAARSNNSSVAVRQNYDLSACSPHGSASQSMSPCSINTGGGTSQQDQSTTMASAATTQLLRLAPDVSNVLSSCTTKSSQLLDHGSLANIGFAGKGSFFP</sequence>
<keyword evidence="6 11" id="KW-0805">Transcription regulation</keyword>
<dbReference type="InterPro" id="IPR045279">
    <property type="entry name" value="ARR-like"/>
</dbReference>
<evidence type="ECO:0000256" key="1">
    <source>
        <dbReference type="ARBA" id="ARBA00004123"/>
    </source>
</evidence>
<feature type="domain" description="Response regulatory" evidence="14">
    <location>
        <begin position="12"/>
        <end position="127"/>
    </location>
</feature>
<dbReference type="GO" id="GO:0009736">
    <property type="term" value="P:cytokinin-activated signaling pathway"/>
    <property type="evidence" value="ECO:0007669"/>
    <property type="project" value="UniProtKB-KW"/>
</dbReference>
<protein>
    <recommendedName>
        <fullName evidence="11">Two-component response regulator</fullName>
    </recommendedName>
</protein>
<accession>A0AAD3TCJ0</accession>
<reference evidence="16" key="1">
    <citation type="submission" date="2023-05" db="EMBL/GenBank/DDBJ databases">
        <title>Nepenthes gracilis genome sequencing.</title>
        <authorList>
            <person name="Fukushima K."/>
        </authorList>
    </citation>
    <scope>NUCLEOTIDE SEQUENCE</scope>
    <source>
        <strain evidence="16">SING2019-196</strain>
    </source>
</reference>
<dbReference type="Gene3D" id="1.10.10.60">
    <property type="entry name" value="Homeodomain-like"/>
    <property type="match status" value="1"/>
</dbReference>
<evidence type="ECO:0000256" key="6">
    <source>
        <dbReference type="ARBA" id="ARBA00023015"/>
    </source>
</evidence>
<dbReference type="Gene3D" id="3.40.50.2300">
    <property type="match status" value="1"/>
</dbReference>
<dbReference type="InterPro" id="IPR011006">
    <property type="entry name" value="CheY-like_superfamily"/>
</dbReference>
<evidence type="ECO:0000256" key="8">
    <source>
        <dbReference type="ARBA" id="ARBA00023159"/>
    </source>
</evidence>
<dbReference type="PIRSF" id="PIRSF036392">
    <property type="entry name" value="RR_ARR_type-B"/>
    <property type="match status" value="1"/>
</dbReference>
<evidence type="ECO:0000256" key="2">
    <source>
        <dbReference type="ARBA" id="ARBA00006015"/>
    </source>
</evidence>
<evidence type="ECO:0000256" key="7">
    <source>
        <dbReference type="ARBA" id="ARBA00023125"/>
    </source>
</evidence>
<dbReference type="GO" id="GO:0003677">
    <property type="term" value="F:DNA binding"/>
    <property type="evidence" value="ECO:0007669"/>
    <property type="project" value="UniProtKB-KW"/>
</dbReference>
<dbReference type="NCBIfam" id="TIGR01557">
    <property type="entry name" value="myb_SHAQKYF"/>
    <property type="match status" value="1"/>
</dbReference>
<proteinExistence type="inferred from homology"/>
<dbReference type="FunFam" id="1.10.10.60:FF:000007">
    <property type="entry name" value="Two-component response regulator"/>
    <property type="match status" value="1"/>
</dbReference>
<keyword evidence="9 11" id="KW-0804">Transcription</keyword>
<keyword evidence="17" id="KW-1185">Reference proteome</keyword>
<name>A0AAD3TCJ0_NEPGR</name>
<keyword evidence="3 12" id="KW-0597">Phosphoprotein</keyword>
<dbReference type="PROSITE" id="PS51294">
    <property type="entry name" value="HTH_MYB"/>
    <property type="match status" value="1"/>
</dbReference>
<dbReference type="GO" id="GO:0000160">
    <property type="term" value="P:phosphorelay signal transduction system"/>
    <property type="evidence" value="ECO:0007669"/>
    <property type="project" value="UniProtKB-KW"/>
</dbReference>
<keyword evidence="8 11" id="KW-0010">Activator</keyword>
<keyword evidence="5 11" id="KW-0902">Two-component regulatory system</keyword>
<dbReference type="SUPFAM" id="SSF46689">
    <property type="entry name" value="Homeodomain-like"/>
    <property type="match status" value="1"/>
</dbReference>
<evidence type="ECO:0000313" key="16">
    <source>
        <dbReference type="EMBL" id="GMH26271.1"/>
    </source>
</evidence>
<comment type="caution">
    <text evidence="16">The sequence shown here is derived from an EMBL/GenBank/DDBJ whole genome shotgun (WGS) entry which is preliminary data.</text>
</comment>
<dbReference type="InterPro" id="IPR009057">
    <property type="entry name" value="Homeodomain-like_sf"/>
</dbReference>